<dbReference type="InterPro" id="IPR000209">
    <property type="entry name" value="Peptidase_S8/S53_dom"/>
</dbReference>
<organism evidence="2 3">
    <name type="scientific">Thelonectria olida</name>
    <dbReference type="NCBI Taxonomy" id="1576542"/>
    <lineage>
        <taxon>Eukaryota</taxon>
        <taxon>Fungi</taxon>
        <taxon>Dikarya</taxon>
        <taxon>Ascomycota</taxon>
        <taxon>Pezizomycotina</taxon>
        <taxon>Sordariomycetes</taxon>
        <taxon>Hypocreomycetidae</taxon>
        <taxon>Hypocreales</taxon>
        <taxon>Nectriaceae</taxon>
        <taxon>Thelonectria</taxon>
    </lineage>
</organism>
<evidence type="ECO:0000259" key="1">
    <source>
        <dbReference type="Pfam" id="PF00082"/>
    </source>
</evidence>
<proteinExistence type="predicted"/>
<keyword evidence="3" id="KW-1185">Reference proteome</keyword>
<reference evidence="2 3" key="1">
    <citation type="journal article" date="2021" name="Nat. Commun.">
        <title>Genetic determinants of endophytism in the Arabidopsis root mycobiome.</title>
        <authorList>
            <person name="Mesny F."/>
            <person name="Miyauchi S."/>
            <person name="Thiergart T."/>
            <person name="Pickel B."/>
            <person name="Atanasova L."/>
            <person name="Karlsson M."/>
            <person name="Huettel B."/>
            <person name="Barry K.W."/>
            <person name="Haridas S."/>
            <person name="Chen C."/>
            <person name="Bauer D."/>
            <person name="Andreopoulos W."/>
            <person name="Pangilinan J."/>
            <person name="LaButti K."/>
            <person name="Riley R."/>
            <person name="Lipzen A."/>
            <person name="Clum A."/>
            <person name="Drula E."/>
            <person name="Henrissat B."/>
            <person name="Kohler A."/>
            <person name="Grigoriev I.V."/>
            <person name="Martin F.M."/>
            <person name="Hacquard S."/>
        </authorList>
    </citation>
    <scope>NUCLEOTIDE SEQUENCE [LARGE SCALE GENOMIC DNA]</scope>
    <source>
        <strain evidence="2 3">MPI-CAGE-CH-0241</strain>
    </source>
</reference>
<comment type="caution">
    <text evidence="2">The sequence shown here is derived from an EMBL/GenBank/DDBJ whole genome shotgun (WGS) entry which is preliminary data.</text>
</comment>
<name>A0A9P9AJW8_9HYPO</name>
<dbReference type="Gene3D" id="3.40.50.200">
    <property type="entry name" value="Peptidase S8/S53 domain"/>
    <property type="match status" value="1"/>
</dbReference>
<gene>
    <name evidence="2" type="ORF">B0T10DRAFT_465342</name>
</gene>
<dbReference type="Proteomes" id="UP000777438">
    <property type="component" value="Unassembled WGS sequence"/>
</dbReference>
<dbReference type="GO" id="GO:0006508">
    <property type="term" value="P:proteolysis"/>
    <property type="evidence" value="ECO:0007669"/>
    <property type="project" value="InterPro"/>
</dbReference>
<accession>A0A9P9AJW8</accession>
<dbReference type="EMBL" id="JAGPYM010000035">
    <property type="protein sequence ID" value="KAH6876438.1"/>
    <property type="molecule type" value="Genomic_DNA"/>
</dbReference>
<dbReference type="SUPFAM" id="SSF52743">
    <property type="entry name" value="Subtilisin-like"/>
    <property type="match status" value="1"/>
</dbReference>
<dbReference type="OrthoDB" id="5093543at2759"/>
<dbReference type="Pfam" id="PF00082">
    <property type="entry name" value="Peptidase_S8"/>
    <property type="match status" value="1"/>
</dbReference>
<evidence type="ECO:0000313" key="3">
    <source>
        <dbReference type="Proteomes" id="UP000777438"/>
    </source>
</evidence>
<sequence length="540" mass="60003">MTSAKDEDKIEKMLREVVAEDPIASYVRSYCVRRFSRDTIMKCLYSTGQERHIEFDLGGLRNENISEEYLHQLSTHLRFESILKYVVLPKLTIEAPPRKKRASKNSPRHKRGRSDLVTVFKWLRDNHVQKIVKVILLDDRDPCHADSSIEEALKGFDVEIWDWKRVDLSSEVISNSTDAVKEVSVYCSGNNAVLMGWASPQGFPHQEKFPHAYEDSRRLEDYITTFKATIKSLSDGRITVGHILDNRDSPPTRILSSSGSLIMNSENPWIDGADASRISLDGKITVGKSFSPYANSNDLMSPYFTSSSNHGTCMAMLICRLCPMVQLSVARLDQRQTMGSNQRHITSKSAAEAIQWATDCGVDIISMSWTIETPVPGNAAMKSLEAAVKAAEKKKILMLCSTSDQGSLTKDYCYPGDFDACVKVGSASNTGDAMSWVNIEKVDFLLPGTDVPFSINGGKTVSHESGSSVATAAASGLAGVLIIASWLLDENDMTLAFKNLSPDNKYPRVYERLEKRFKEALARAEDAEPGRLARSMTLRS</sequence>
<dbReference type="AlphaFoldDB" id="A0A9P9AJW8"/>
<evidence type="ECO:0000313" key="2">
    <source>
        <dbReference type="EMBL" id="KAH6876438.1"/>
    </source>
</evidence>
<protein>
    <submittedName>
        <fullName evidence="2">Peptidase S8/S53 domain-containing protein</fullName>
    </submittedName>
</protein>
<feature type="domain" description="Peptidase S8/S53" evidence="1">
    <location>
        <begin position="304"/>
        <end position="482"/>
    </location>
</feature>
<dbReference type="InterPro" id="IPR036852">
    <property type="entry name" value="Peptidase_S8/S53_dom_sf"/>
</dbReference>
<dbReference type="GO" id="GO:0004252">
    <property type="term" value="F:serine-type endopeptidase activity"/>
    <property type="evidence" value="ECO:0007669"/>
    <property type="project" value="InterPro"/>
</dbReference>